<feature type="compositionally biased region" description="Low complexity" evidence="1">
    <location>
        <begin position="61"/>
        <end position="77"/>
    </location>
</feature>
<organism evidence="2 3">
    <name type="scientific">Exophiala bonariae</name>
    <dbReference type="NCBI Taxonomy" id="1690606"/>
    <lineage>
        <taxon>Eukaryota</taxon>
        <taxon>Fungi</taxon>
        <taxon>Dikarya</taxon>
        <taxon>Ascomycota</taxon>
        <taxon>Pezizomycotina</taxon>
        <taxon>Eurotiomycetes</taxon>
        <taxon>Chaetothyriomycetidae</taxon>
        <taxon>Chaetothyriales</taxon>
        <taxon>Herpotrichiellaceae</taxon>
        <taxon>Exophiala</taxon>
    </lineage>
</organism>
<evidence type="ECO:0000256" key="1">
    <source>
        <dbReference type="SAM" id="MobiDB-lite"/>
    </source>
</evidence>
<dbReference type="AlphaFoldDB" id="A0AAV9N994"/>
<feature type="compositionally biased region" description="Acidic residues" evidence="1">
    <location>
        <begin position="123"/>
        <end position="132"/>
    </location>
</feature>
<reference evidence="2 3" key="1">
    <citation type="submission" date="2023-08" db="EMBL/GenBank/DDBJ databases">
        <title>Black Yeasts Isolated from many extreme environments.</title>
        <authorList>
            <person name="Coleine C."/>
            <person name="Stajich J.E."/>
            <person name="Selbmann L."/>
        </authorList>
    </citation>
    <scope>NUCLEOTIDE SEQUENCE [LARGE SCALE GENOMIC DNA]</scope>
    <source>
        <strain evidence="2 3">CCFEE 5792</strain>
    </source>
</reference>
<protein>
    <recommendedName>
        <fullName evidence="4">Myb-like domain-containing protein</fullName>
    </recommendedName>
</protein>
<evidence type="ECO:0000313" key="2">
    <source>
        <dbReference type="EMBL" id="KAK5050077.1"/>
    </source>
</evidence>
<dbReference type="RefSeq" id="XP_064704887.1">
    <property type="nucleotide sequence ID" value="XM_064847775.1"/>
</dbReference>
<evidence type="ECO:0000313" key="3">
    <source>
        <dbReference type="Proteomes" id="UP001358417"/>
    </source>
</evidence>
<dbReference type="GeneID" id="89972376"/>
<name>A0AAV9N994_9EURO</name>
<proteinExistence type="predicted"/>
<dbReference type="EMBL" id="JAVRRD010000018">
    <property type="protein sequence ID" value="KAK5050077.1"/>
    <property type="molecule type" value="Genomic_DNA"/>
</dbReference>
<comment type="caution">
    <text evidence="2">The sequence shown here is derived from an EMBL/GenBank/DDBJ whole genome shotgun (WGS) entry which is preliminary data.</text>
</comment>
<evidence type="ECO:0008006" key="4">
    <source>
        <dbReference type="Google" id="ProtNLM"/>
    </source>
</evidence>
<gene>
    <name evidence="2" type="ORF">LTR84_004197</name>
</gene>
<accession>A0AAV9N994</accession>
<feature type="region of interest" description="Disordered" evidence="1">
    <location>
        <begin position="58"/>
        <end position="149"/>
    </location>
</feature>
<keyword evidence="3" id="KW-1185">Reference proteome</keyword>
<dbReference type="Proteomes" id="UP001358417">
    <property type="component" value="Unassembled WGS sequence"/>
</dbReference>
<sequence>MPFKWDAMAERNLLLHVIGEMNGPGAAIWEGVAAKLGGGLNGNACSQKFYKLKKESEKLLSGDGADTPAPAKPAATPRKPRAPKLNEDGTPVKATSRSRKKKAAPNDDGASESLSKKVKVEGQETDGDDADAATEANGASTGDVKTEDG</sequence>